<organism evidence="20 21">
    <name type="scientific">Porphyra umbilicalis</name>
    <name type="common">Purple laver</name>
    <name type="synonym">Red alga</name>
    <dbReference type="NCBI Taxonomy" id="2786"/>
    <lineage>
        <taxon>Eukaryota</taxon>
        <taxon>Rhodophyta</taxon>
        <taxon>Bangiophyceae</taxon>
        <taxon>Bangiales</taxon>
        <taxon>Bangiaceae</taxon>
        <taxon>Porphyra</taxon>
    </lineage>
</organism>
<dbReference type="SUPFAM" id="SSF56784">
    <property type="entry name" value="HAD-like"/>
    <property type="match status" value="1"/>
</dbReference>
<feature type="domain" description="HMA" evidence="19">
    <location>
        <begin position="5"/>
        <end position="78"/>
    </location>
</feature>
<dbReference type="Pfam" id="PF00403">
    <property type="entry name" value="HMA"/>
    <property type="match status" value="7"/>
</dbReference>
<dbReference type="InterPro" id="IPR059000">
    <property type="entry name" value="ATPase_P-type_domA"/>
</dbReference>
<keyword evidence="14" id="KW-0186">Copper</keyword>
<dbReference type="Proteomes" id="UP000218209">
    <property type="component" value="Unassembled WGS sequence"/>
</dbReference>
<evidence type="ECO:0000256" key="5">
    <source>
        <dbReference type="ARBA" id="ARBA00022692"/>
    </source>
</evidence>
<comment type="similarity">
    <text evidence="2">Belongs to the cation transport ATPase (P-type) (TC 3.A.3) family. Type IB subfamily.</text>
</comment>
<dbReference type="GO" id="GO:0005507">
    <property type="term" value="F:copper ion binding"/>
    <property type="evidence" value="ECO:0007669"/>
    <property type="project" value="InterPro"/>
</dbReference>
<dbReference type="InterPro" id="IPR036163">
    <property type="entry name" value="HMA_dom_sf"/>
</dbReference>
<evidence type="ECO:0000256" key="4">
    <source>
        <dbReference type="ARBA" id="ARBA00022448"/>
    </source>
</evidence>
<keyword evidence="4" id="KW-0813">Transport</keyword>
<evidence type="ECO:0000256" key="11">
    <source>
        <dbReference type="ARBA" id="ARBA00022842"/>
    </source>
</evidence>
<keyword evidence="15" id="KW-0406">Ion transport</keyword>
<feature type="domain" description="HMA" evidence="19">
    <location>
        <begin position="611"/>
        <end position="677"/>
    </location>
</feature>
<dbReference type="SUPFAM" id="SSF81653">
    <property type="entry name" value="Calcium ATPase, transduction domain A"/>
    <property type="match status" value="1"/>
</dbReference>
<keyword evidence="6" id="KW-0479">Metal-binding</keyword>
<feature type="transmembrane region" description="Helical" evidence="18">
    <location>
        <begin position="819"/>
        <end position="838"/>
    </location>
</feature>
<comment type="subcellular location">
    <subcellularLocation>
        <location evidence="1">Endomembrane system</location>
        <topology evidence="1">Multi-pass membrane protein</topology>
    </subcellularLocation>
</comment>
<evidence type="ECO:0000256" key="9">
    <source>
        <dbReference type="ARBA" id="ARBA00022796"/>
    </source>
</evidence>
<evidence type="ECO:0000256" key="14">
    <source>
        <dbReference type="ARBA" id="ARBA00023008"/>
    </source>
</evidence>
<accession>A0A1X6PAP4</accession>
<evidence type="ECO:0000256" key="3">
    <source>
        <dbReference type="ARBA" id="ARBA00012517"/>
    </source>
</evidence>
<dbReference type="InterPro" id="IPR017969">
    <property type="entry name" value="Heavy-metal-associated_CS"/>
</dbReference>
<dbReference type="SFLD" id="SFLDS00003">
    <property type="entry name" value="Haloacid_Dehalogenase"/>
    <property type="match status" value="1"/>
</dbReference>
<keyword evidence="8" id="KW-0547">Nucleotide-binding</keyword>
<evidence type="ECO:0000256" key="10">
    <source>
        <dbReference type="ARBA" id="ARBA00022840"/>
    </source>
</evidence>
<dbReference type="InterPro" id="IPR008250">
    <property type="entry name" value="ATPase_P-typ_transduc_dom_A_sf"/>
</dbReference>
<dbReference type="PANTHER" id="PTHR43520:SF8">
    <property type="entry name" value="P-TYPE CU(+) TRANSPORTER"/>
    <property type="match status" value="1"/>
</dbReference>
<evidence type="ECO:0000256" key="1">
    <source>
        <dbReference type="ARBA" id="ARBA00004127"/>
    </source>
</evidence>
<feature type="transmembrane region" description="Helical" evidence="18">
    <location>
        <begin position="889"/>
        <end position="907"/>
    </location>
</feature>
<dbReference type="InterPro" id="IPR001757">
    <property type="entry name" value="P_typ_ATPase"/>
</dbReference>
<dbReference type="InterPro" id="IPR023299">
    <property type="entry name" value="ATPase_P-typ_cyto_dom_N"/>
</dbReference>
<dbReference type="GO" id="GO:0140581">
    <property type="term" value="F:P-type monovalent copper transporter activity"/>
    <property type="evidence" value="ECO:0007669"/>
    <property type="project" value="UniProtKB-EC"/>
</dbReference>
<dbReference type="Gene3D" id="3.40.1110.10">
    <property type="entry name" value="Calcium-transporting ATPase, cytoplasmic domain N"/>
    <property type="match status" value="1"/>
</dbReference>
<dbReference type="InterPro" id="IPR006121">
    <property type="entry name" value="HMA_dom"/>
</dbReference>
<feature type="domain" description="HMA" evidence="19">
    <location>
        <begin position="261"/>
        <end position="328"/>
    </location>
</feature>
<dbReference type="SFLD" id="SFLDG00002">
    <property type="entry name" value="C1.7:_P-type_atpase_like"/>
    <property type="match status" value="1"/>
</dbReference>
<dbReference type="FunFam" id="2.70.150.10:FF:000002">
    <property type="entry name" value="Copper-transporting ATPase 1, putative"/>
    <property type="match status" value="1"/>
</dbReference>
<dbReference type="GO" id="GO:0012505">
    <property type="term" value="C:endomembrane system"/>
    <property type="evidence" value="ECO:0007669"/>
    <property type="project" value="UniProtKB-SubCell"/>
</dbReference>
<keyword evidence="21" id="KW-1185">Reference proteome</keyword>
<keyword evidence="5 18" id="KW-0812">Transmembrane</keyword>
<evidence type="ECO:0000256" key="2">
    <source>
        <dbReference type="ARBA" id="ARBA00006024"/>
    </source>
</evidence>
<dbReference type="CDD" id="cd00371">
    <property type="entry name" value="HMA"/>
    <property type="match status" value="7"/>
</dbReference>
<keyword evidence="10" id="KW-0067">ATP-binding</keyword>
<evidence type="ECO:0000256" key="12">
    <source>
        <dbReference type="ARBA" id="ARBA00022967"/>
    </source>
</evidence>
<dbReference type="FunFam" id="3.30.70.100:FF:000001">
    <property type="entry name" value="ATPase copper transporting beta"/>
    <property type="match status" value="1"/>
</dbReference>
<dbReference type="Gene3D" id="3.40.50.1000">
    <property type="entry name" value="HAD superfamily/HAD-like"/>
    <property type="match status" value="1"/>
</dbReference>
<dbReference type="SUPFAM" id="SSF81665">
    <property type="entry name" value="Calcium ATPase, transmembrane domain M"/>
    <property type="match status" value="1"/>
</dbReference>
<dbReference type="InterPro" id="IPR036412">
    <property type="entry name" value="HAD-like_sf"/>
</dbReference>
<evidence type="ECO:0000259" key="19">
    <source>
        <dbReference type="PROSITE" id="PS50846"/>
    </source>
</evidence>
<evidence type="ECO:0000256" key="17">
    <source>
        <dbReference type="SAM" id="MobiDB-lite"/>
    </source>
</evidence>
<keyword evidence="16 18" id="KW-0472">Membrane</keyword>
<dbReference type="PRINTS" id="PR00942">
    <property type="entry name" value="CUATPASEI"/>
</dbReference>
<dbReference type="GO" id="GO:0043682">
    <property type="term" value="F:P-type divalent copper transporter activity"/>
    <property type="evidence" value="ECO:0007669"/>
    <property type="project" value="TreeGrafter"/>
</dbReference>
<name>A0A1X6PAP4_PORUM</name>
<protein>
    <recommendedName>
        <fullName evidence="3">P-type Cu(+) transporter</fullName>
        <ecNumber evidence="3">7.2.2.8</ecNumber>
    </recommendedName>
</protein>
<keyword evidence="12" id="KW-1278">Translocase</keyword>
<evidence type="ECO:0000256" key="7">
    <source>
        <dbReference type="ARBA" id="ARBA00022737"/>
    </source>
</evidence>
<dbReference type="Gene3D" id="2.70.150.10">
    <property type="entry name" value="Calcium-transporting ATPase, cytoplasmic transduction domain A"/>
    <property type="match status" value="1"/>
</dbReference>
<keyword evidence="13 18" id="KW-1133">Transmembrane helix</keyword>
<evidence type="ECO:0000256" key="13">
    <source>
        <dbReference type="ARBA" id="ARBA00022989"/>
    </source>
</evidence>
<evidence type="ECO:0000256" key="6">
    <source>
        <dbReference type="ARBA" id="ARBA00022723"/>
    </source>
</evidence>
<dbReference type="PROSITE" id="PS01047">
    <property type="entry name" value="HMA_1"/>
    <property type="match status" value="7"/>
</dbReference>
<feature type="region of interest" description="Disordered" evidence="17">
    <location>
        <begin position="572"/>
        <end position="598"/>
    </location>
</feature>
<keyword evidence="11" id="KW-0460">Magnesium</keyword>
<feature type="transmembrane region" description="Helical" evidence="18">
    <location>
        <begin position="1123"/>
        <end position="1143"/>
    </location>
</feature>
<dbReference type="SUPFAM" id="SSF55008">
    <property type="entry name" value="HMA, heavy metal-associated domain"/>
    <property type="match status" value="7"/>
</dbReference>
<dbReference type="EC" id="7.2.2.8" evidence="3"/>
<gene>
    <name evidence="20" type="ORF">BU14_0134s0026</name>
</gene>
<keyword evidence="7" id="KW-0677">Repeat</keyword>
<dbReference type="GO" id="GO:0016887">
    <property type="term" value="F:ATP hydrolysis activity"/>
    <property type="evidence" value="ECO:0007669"/>
    <property type="project" value="InterPro"/>
</dbReference>
<dbReference type="OrthoDB" id="432719at2759"/>
<dbReference type="Pfam" id="PF00702">
    <property type="entry name" value="Hydrolase"/>
    <property type="match status" value="1"/>
</dbReference>
<dbReference type="PROSITE" id="PS00154">
    <property type="entry name" value="ATPASE_E1_E2"/>
    <property type="match status" value="1"/>
</dbReference>
<reference evidence="20 21" key="1">
    <citation type="submission" date="2017-03" db="EMBL/GenBank/DDBJ databases">
        <title>WGS assembly of Porphyra umbilicalis.</title>
        <authorList>
            <person name="Brawley S.H."/>
            <person name="Blouin N.A."/>
            <person name="Ficko-Blean E."/>
            <person name="Wheeler G.L."/>
            <person name="Lohr M."/>
            <person name="Goodson H.V."/>
            <person name="Jenkins J.W."/>
            <person name="Blaby-Haas C.E."/>
            <person name="Helliwell K.E."/>
            <person name="Chan C."/>
            <person name="Marriage T."/>
            <person name="Bhattacharya D."/>
            <person name="Klein A.S."/>
            <person name="Badis Y."/>
            <person name="Brodie J."/>
            <person name="Cao Y."/>
            <person name="Collen J."/>
            <person name="Dittami S.M."/>
            <person name="Gachon C.M."/>
            <person name="Green B.R."/>
            <person name="Karpowicz S."/>
            <person name="Kim J.W."/>
            <person name="Kudahl U."/>
            <person name="Lin S."/>
            <person name="Michel G."/>
            <person name="Mittag M."/>
            <person name="Olson B.J."/>
            <person name="Pangilinan J."/>
            <person name="Peng Y."/>
            <person name="Qiu H."/>
            <person name="Shu S."/>
            <person name="Singer J.T."/>
            <person name="Smith A.G."/>
            <person name="Sprecher B.N."/>
            <person name="Wagner V."/>
            <person name="Wang W."/>
            <person name="Wang Z.-Y."/>
            <person name="Yan J."/>
            <person name="Yarish C."/>
            <person name="Zoeuner-Riek S."/>
            <person name="Zhuang Y."/>
            <person name="Zou Y."/>
            <person name="Lindquist E.A."/>
            <person name="Grimwood J."/>
            <person name="Barry K."/>
            <person name="Rokhsar D.S."/>
            <person name="Schmutz J."/>
            <person name="Stiller J.W."/>
            <person name="Grossman A.R."/>
            <person name="Prochnik S.E."/>
        </authorList>
    </citation>
    <scope>NUCLEOTIDE SEQUENCE [LARGE SCALE GENOMIC DNA]</scope>
    <source>
        <strain evidence="20">4086291</strain>
    </source>
</reference>
<dbReference type="PANTHER" id="PTHR43520">
    <property type="entry name" value="ATP7, ISOFORM B"/>
    <property type="match status" value="1"/>
</dbReference>
<evidence type="ECO:0000256" key="15">
    <source>
        <dbReference type="ARBA" id="ARBA00023065"/>
    </source>
</evidence>
<dbReference type="InterPro" id="IPR023214">
    <property type="entry name" value="HAD_sf"/>
</dbReference>
<dbReference type="InterPro" id="IPR018303">
    <property type="entry name" value="ATPase_P-typ_P_site"/>
</dbReference>
<dbReference type="PRINTS" id="PR00119">
    <property type="entry name" value="CATATPASE"/>
</dbReference>
<dbReference type="GO" id="GO:0016020">
    <property type="term" value="C:membrane"/>
    <property type="evidence" value="ECO:0007669"/>
    <property type="project" value="InterPro"/>
</dbReference>
<dbReference type="GO" id="GO:0005524">
    <property type="term" value="F:ATP binding"/>
    <property type="evidence" value="ECO:0007669"/>
    <property type="project" value="UniProtKB-KW"/>
</dbReference>
<feature type="transmembrane region" description="Helical" evidence="18">
    <location>
        <begin position="1082"/>
        <end position="1103"/>
    </location>
</feature>
<dbReference type="NCBIfam" id="TIGR00003">
    <property type="entry name" value="copper ion binding protein"/>
    <property type="match status" value="2"/>
</dbReference>
<feature type="domain" description="HMA" evidence="19">
    <location>
        <begin position="344"/>
        <end position="411"/>
    </location>
</feature>
<feature type="transmembrane region" description="Helical" evidence="18">
    <location>
        <begin position="1463"/>
        <end position="1485"/>
    </location>
</feature>
<dbReference type="PROSITE" id="PS50846">
    <property type="entry name" value="HMA_2"/>
    <property type="match status" value="7"/>
</dbReference>
<dbReference type="Gene3D" id="3.30.70.100">
    <property type="match status" value="7"/>
</dbReference>
<dbReference type="EMBL" id="KV918828">
    <property type="protein sequence ID" value="OSX77805.1"/>
    <property type="molecule type" value="Genomic_DNA"/>
</dbReference>
<dbReference type="InterPro" id="IPR006122">
    <property type="entry name" value="HMA_Cu_ion-bd"/>
</dbReference>
<dbReference type="SUPFAM" id="SSF81660">
    <property type="entry name" value="Metal cation-transporting ATPase, ATP-binding domain N"/>
    <property type="match status" value="1"/>
</dbReference>
<dbReference type="NCBIfam" id="TIGR01494">
    <property type="entry name" value="ATPase_P-type"/>
    <property type="match status" value="2"/>
</dbReference>
<evidence type="ECO:0000256" key="16">
    <source>
        <dbReference type="ARBA" id="ARBA00023136"/>
    </source>
</evidence>
<dbReference type="Pfam" id="PF00122">
    <property type="entry name" value="E1-E2_ATPase"/>
    <property type="match status" value="1"/>
</dbReference>
<proteinExistence type="inferred from homology"/>
<feature type="transmembrane region" description="Helical" evidence="18">
    <location>
        <begin position="919"/>
        <end position="941"/>
    </location>
</feature>
<dbReference type="InterPro" id="IPR044492">
    <property type="entry name" value="P_typ_ATPase_HD_dom"/>
</dbReference>
<keyword evidence="9" id="KW-0187">Copper transport</keyword>
<evidence type="ECO:0000256" key="8">
    <source>
        <dbReference type="ARBA" id="ARBA00022741"/>
    </source>
</evidence>
<dbReference type="GO" id="GO:0055070">
    <property type="term" value="P:copper ion homeostasis"/>
    <property type="evidence" value="ECO:0007669"/>
    <property type="project" value="TreeGrafter"/>
</dbReference>
<dbReference type="InterPro" id="IPR023298">
    <property type="entry name" value="ATPase_P-typ_TM_dom_sf"/>
</dbReference>
<evidence type="ECO:0000313" key="21">
    <source>
        <dbReference type="Proteomes" id="UP000218209"/>
    </source>
</evidence>
<dbReference type="NCBIfam" id="TIGR01525">
    <property type="entry name" value="ATPase-IB_hvy"/>
    <property type="match status" value="1"/>
</dbReference>
<evidence type="ECO:0000313" key="20">
    <source>
        <dbReference type="EMBL" id="OSX77805.1"/>
    </source>
</evidence>
<feature type="domain" description="HMA" evidence="19">
    <location>
        <begin position="88"/>
        <end position="155"/>
    </location>
</feature>
<dbReference type="InterPro" id="IPR027256">
    <property type="entry name" value="P-typ_ATPase_IB"/>
</dbReference>
<feature type="domain" description="HMA" evidence="19">
    <location>
        <begin position="433"/>
        <end position="500"/>
    </location>
</feature>
<evidence type="ECO:0000256" key="18">
    <source>
        <dbReference type="SAM" id="Phobius"/>
    </source>
</evidence>
<dbReference type="SFLD" id="SFLDF00027">
    <property type="entry name" value="p-type_atpase"/>
    <property type="match status" value="1"/>
</dbReference>
<sequence>MALPAVIRLDVHGMTCGSCVRGVTAALEGVPGVASASVGLDGGAAAGAGAATIALVAGADVPATALVAAVAAAGKRATVVPVDGGAGVVVRLRVDGMTCGGCVRKITSVLAALDGVASAVVSLEEKRATVTLASAGAVTPEALVAAVVGAGKAASVWVDDAAVAAPAPAPAPPAVIKLRVDGMSCGGCVRKITSVLAALDGVASAVVSLEEKSATVTLASADAVTPEALVAAVVAAGKAASVWEEEAATAAAAAAAPAAALIVKLRVDGMTCGGCVRTIRGALEALDGVASAVVSLEEKSATVTLASAGAVTPEALVAAVVAAGKAASVWEEEAAAATAHAAASIVKLEVDGMTCGGCVRKITGVLTALDGVASAVVSLEEKSATVTLDSPGAVTVNALVAAVVGAGKAASPWTGGGDVAVAAAPAAPPPPPTVVKLRVDGMSCGACVRKITGVLEALDGVAGAVVALDEASATVTLAAPGAVSPAALMEAVAGTGKRPSLWGAAVTADADEPDPLEELLAVDATRTPAADADRDAAARQAFSDRYLPTSPSPATMSPFDVGTFLISSSPKAVLSPRRGSTRRSPRVSSPPGAPGPKGGAYIFAAGTDEDTHTELKVVGMTCASCVGAVEGILTALPGVRSARVNLLAGRAAVVHDVAYTPATRLRDAVRGGGYESDVLSSATAAERAAARSASTASSAMTLRFVHADAAERAARFLTAYPLVQAAHVGQAGDGPATVEVVCHPPARNVDGDAAAVAKLAGADDGAAAGTPANVRVAVWAALAAEDRIGPFSVAVGATDAMADADPTAEVDAETAKWKALFFLALAFTLPLMGVTFASHHLQLFGDHRHVNLSTWLELALATPVQFYCGRGFYRGAYFALKKRRATMDVLIALSTSVAYFSSLTVLISHSSGRMHEGQVALLGHATVFNAAAMIITIVLFGKWLETIAKGRAAAGVASLVRLKVRTATLVDGSTHAMLHEGVPVELLAAGDHVLVPAGGKVPVDGEVVSGLSAVNESMLTGEALPVAKAPGDFVYGATLNGAGALLVRATAVGGEAVLAQIVALVNDAQTARAPIEALADRVSAVFVPIVVSLSVLVFGVWFACAKAGTIPAEWFVGESAFTFSLLFALETMVIACPCALGLATPTAVMVASEVGARLGILLRGGGAALEAARHVDAVLLDKTGTLTRGVPSVARFRAGGGLDPVAAVVLVATVETGSSHPLARALVDFAAGARGGVDGAKAATADKDVLVIDSEELPGRGICARVQWGGRDVLVRVGRLDWLADASVGGGLTLAPSDARAVDAMEGAGLTVVAASVAPGNGYALYGIEDSVRPEAADVVAYLQQRLGLRVCMVTGDSAATAAAVADAVGIAPADVYSRAMPWTKVDVVRDVGAAVGRSVCFVGDGINDAPALAAADVGVAIGAGSPVAAESADVVLVRGDLVGVVATLDLARVAFRRIRLNFCWAMGYNLCGIPLAAGLLYPLLRLRLPPVVASGAMALSSTCVVLSSMSLRYYEPPDVAKVAALAEGGAVGGGGRSWRSSAPRAGDWGGSTAGATMSGWRRQSGCCTMRGLLEGAVGGGGGGGGERPDTLALVAHPAELSRFRFLTHPP</sequence>
<feature type="domain" description="HMA" evidence="19">
    <location>
        <begin position="174"/>
        <end position="241"/>
    </location>
</feature>